<dbReference type="Pfam" id="PF08530">
    <property type="entry name" value="PepX_C"/>
    <property type="match status" value="1"/>
</dbReference>
<dbReference type="RefSeq" id="XP_033382434.1">
    <property type="nucleotide sequence ID" value="XM_033529985.1"/>
</dbReference>
<dbReference type="InterPro" id="IPR050585">
    <property type="entry name" value="Xaa-Pro_dipeptidyl-ppase/CocE"/>
</dbReference>
<dbReference type="OrthoDB" id="416441at2759"/>
<dbReference type="Gene3D" id="2.60.120.260">
    <property type="entry name" value="Galactose-binding domain-like"/>
    <property type="match status" value="1"/>
</dbReference>
<dbReference type="Gene3D" id="1.10.3020.20">
    <property type="match status" value="1"/>
</dbReference>
<dbReference type="InterPro" id="IPR005674">
    <property type="entry name" value="CocE/Ser_esterase"/>
</dbReference>
<keyword evidence="1 3" id="KW-0378">Hydrolase</keyword>
<protein>
    <submittedName>
        <fullName evidence="3">Alpha/beta-hydrolase</fullName>
    </submittedName>
</protein>
<dbReference type="NCBIfam" id="TIGR00976">
    <property type="entry name" value="CocE_NonD"/>
    <property type="match status" value="1"/>
</dbReference>
<dbReference type="SUPFAM" id="SSF53474">
    <property type="entry name" value="alpha/beta-Hydrolases"/>
    <property type="match status" value="1"/>
</dbReference>
<dbReference type="InterPro" id="IPR013736">
    <property type="entry name" value="Xaa-Pro_dipept_C"/>
</dbReference>
<organism evidence="3 4">
    <name type="scientific">Aaosphaeria arxii CBS 175.79</name>
    <dbReference type="NCBI Taxonomy" id="1450172"/>
    <lineage>
        <taxon>Eukaryota</taxon>
        <taxon>Fungi</taxon>
        <taxon>Dikarya</taxon>
        <taxon>Ascomycota</taxon>
        <taxon>Pezizomycotina</taxon>
        <taxon>Dothideomycetes</taxon>
        <taxon>Pleosporomycetidae</taxon>
        <taxon>Pleosporales</taxon>
        <taxon>Pleosporales incertae sedis</taxon>
        <taxon>Aaosphaeria</taxon>
    </lineage>
</organism>
<evidence type="ECO:0000313" key="3">
    <source>
        <dbReference type="EMBL" id="KAF2014095.1"/>
    </source>
</evidence>
<dbReference type="InterPro" id="IPR008979">
    <property type="entry name" value="Galactose-bd-like_sf"/>
</dbReference>
<dbReference type="PANTHER" id="PTHR43056">
    <property type="entry name" value="PEPTIDASE S9 PROLYL OLIGOPEPTIDASE"/>
    <property type="match status" value="1"/>
</dbReference>
<evidence type="ECO:0000313" key="4">
    <source>
        <dbReference type="Proteomes" id="UP000799778"/>
    </source>
</evidence>
<dbReference type="EMBL" id="ML978070">
    <property type="protein sequence ID" value="KAF2014095.1"/>
    <property type="molecule type" value="Genomic_DNA"/>
</dbReference>
<accession>A0A6A5XLE9</accession>
<name>A0A6A5XLE9_9PLEO</name>
<dbReference type="InterPro" id="IPR029058">
    <property type="entry name" value="AB_hydrolase_fold"/>
</dbReference>
<evidence type="ECO:0000256" key="1">
    <source>
        <dbReference type="ARBA" id="ARBA00022801"/>
    </source>
</evidence>
<reference evidence="3" key="1">
    <citation type="journal article" date="2020" name="Stud. Mycol.">
        <title>101 Dothideomycetes genomes: a test case for predicting lifestyles and emergence of pathogens.</title>
        <authorList>
            <person name="Haridas S."/>
            <person name="Albert R."/>
            <person name="Binder M."/>
            <person name="Bloem J."/>
            <person name="Labutti K."/>
            <person name="Salamov A."/>
            <person name="Andreopoulos B."/>
            <person name="Baker S."/>
            <person name="Barry K."/>
            <person name="Bills G."/>
            <person name="Bluhm B."/>
            <person name="Cannon C."/>
            <person name="Castanera R."/>
            <person name="Culley D."/>
            <person name="Daum C."/>
            <person name="Ezra D."/>
            <person name="Gonzalez J."/>
            <person name="Henrissat B."/>
            <person name="Kuo A."/>
            <person name="Liang C."/>
            <person name="Lipzen A."/>
            <person name="Lutzoni F."/>
            <person name="Magnuson J."/>
            <person name="Mondo S."/>
            <person name="Nolan M."/>
            <person name="Ohm R."/>
            <person name="Pangilinan J."/>
            <person name="Park H.-J."/>
            <person name="Ramirez L."/>
            <person name="Alfaro M."/>
            <person name="Sun H."/>
            <person name="Tritt A."/>
            <person name="Yoshinaga Y."/>
            <person name="Zwiers L.-H."/>
            <person name="Turgeon B."/>
            <person name="Goodwin S."/>
            <person name="Spatafora J."/>
            <person name="Crous P."/>
            <person name="Grigoriev I."/>
        </authorList>
    </citation>
    <scope>NUCLEOTIDE SEQUENCE</scope>
    <source>
        <strain evidence="3">CBS 175.79</strain>
    </source>
</reference>
<dbReference type="InterPro" id="IPR000383">
    <property type="entry name" value="Xaa-Pro-like_dom"/>
</dbReference>
<dbReference type="Gene3D" id="3.40.50.1820">
    <property type="entry name" value="alpha/beta hydrolase"/>
    <property type="match status" value="1"/>
</dbReference>
<dbReference type="Proteomes" id="UP000799778">
    <property type="component" value="Unassembled WGS sequence"/>
</dbReference>
<dbReference type="PANTHER" id="PTHR43056:SF10">
    <property type="entry name" value="COCE_NOND FAMILY, PUTATIVE (AFU_ORTHOLOGUE AFUA_7G00600)-RELATED"/>
    <property type="match status" value="1"/>
</dbReference>
<keyword evidence="4" id="KW-1185">Reference proteome</keyword>
<dbReference type="Pfam" id="PF02129">
    <property type="entry name" value="Peptidase_S15"/>
    <property type="match status" value="1"/>
</dbReference>
<dbReference type="AlphaFoldDB" id="A0A6A5XLE9"/>
<dbReference type="SMART" id="SM00939">
    <property type="entry name" value="PepX_C"/>
    <property type="match status" value="1"/>
</dbReference>
<gene>
    <name evidence="3" type="ORF">BU24DRAFT_433622</name>
</gene>
<dbReference type="GeneID" id="54287382"/>
<proteinExistence type="predicted"/>
<sequence>MPNQIKEDITTVDSTSFGYIYEQNVTFKPSSVKGLIRCNVYRPKIVERAPVIMTYGPYGKDTNTKEFLPHAWHDINPTQQSEHSCFEVPDPKFWTGEGYAVVRADEIGIGQSPGFLDTMSASTSDAFAELIEWAADQPWSNGKVGLLGISYFAGSQWRVAARHPRGLACIIPYEGMADYYRDRCRHGGNLSEGELRQNRTDQDVDNLQAFFRDDGYFASRDYNLEDIEVPLLSFGNWSNLVVHLRGNIEGYMLAGSRYKFLRVGSGRHDLPFFSEVEVNTQKSFLSAFLKNDDYAGWTRGLQPRVTYQTRKGPFDHKSIESASGQIYSWKTAPEWPLPATKYTKYYLGPDLTWAPEIPTIDIHKRLSYPALTTLNNPFRHQFTTTPFEHEVEITGHIIAHVNLSVTRKPGGTVPKDIDVFFMMRHWNADGTERVFTGTIGDAAAVTRGCQRVSLRKINDKHPHHREYRPFRDYFSTDVLPVIPAEVYPVDVEIWPTNIVVLPGEKISIEISAGDTPGIGPFVHEGGERTKERFDGINHLHFGPNHINYITLPIIHSS</sequence>
<dbReference type="GO" id="GO:0008239">
    <property type="term" value="F:dipeptidyl-peptidase activity"/>
    <property type="evidence" value="ECO:0007669"/>
    <property type="project" value="InterPro"/>
</dbReference>
<dbReference type="SUPFAM" id="SSF49785">
    <property type="entry name" value="Galactose-binding domain-like"/>
    <property type="match status" value="1"/>
</dbReference>
<evidence type="ECO:0000259" key="2">
    <source>
        <dbReference type="SMART" id="SM00939"/>
    </source>
</evidence>
<feature type="domain" description="Xaa-Pro dipeptidyl-peptidase C-terminal" evidence="2">
    <location>
        <begin position="282"/>
        <end position="550"/>
    </location>
</feature>